<accession>A0A7I7KQK6</accession>
<evidence type="ECO:0000259" key="6">
    <source>
        <dbReference type="Pfam" id="PF06271"/>
    </source>
</evidence>
<dbReference type="Pfam" id="PF06271">
    <property type="entry name" value="RDD"/>
    <property type="match status" value="1"/>
</dbReference>
<name>A0A7I7KQK6_9MYCO</name>
<evidence type="ECO:0000313" key="8">
    <source>
        <dbReference type="Proteomes" id="UP000465866"/>
    </source>
</evidence>
<keyword evidence="3 5" id="KW-1133">Transmembrane helix</keyword>
<dbReference type="AlphaFoldDB" id="A0A7I7KQK6"/>
<feature type="transmembrane region" description="Helical" evidence="5">
    <location>
        <begin position="12"/>
        <end position="32"/>
    </location>
</feature>
<proteinExistence type="predicted"/>
<reference evidence="7 8" key="1">
    <citation type="journal article" date="2019" name="Emerg. Microbes Infect.">
        <title>Comprehensive subspecies identification of 175 nontuberculous mycobacteria species based on 7547 genomic profiles.</title>
        <authorList>
            <person name="Matsumoto Y."/>
            <person name="Kinjo T."/>
            <person name="Motooka D."/>
            <person name="Nabeya D."/>
            <person name="Jung N."/>
            <person name="Uechi K."/>
            <person name="Horii T."/>
            <person name="Iida T."/>
            <person name="Fujita J."/>
            <person name="Nakamura S."/>
        </authorList>
    </citation>
    <scope>NUCLEOTIDE SEQUENCE [LARGE SCALE GENOMIC DNA]</scope>
    <source>
        <strain evidence="7 8">JCM 12404</strain>
    </source>
</reference>
<evidence type="ECO:0000256" key="3">
    <source>
        <dbReference type="ARBA" id="ARBA00022989"/>
    </source>
</evidence>
<feature type="domain" description="RDD" evidence="6">
    <location>
        <begin position="11"/>
        <end position="103"/>
    </location>
</feature>
<evidence type="ECO:0000256" key="2">
    <source>
        <dbReference type="ARBA" id="ARBA00022692"/>
    </source>
</evidence>
<feature type="transmembrane region" description="Helical" evidence="5">
    <location>
        <begin position="68"/>
        <end position="88"/>
    </location>
</feature>
<dbReference type="KEGG" id="mcoo:MCOO_03900"/>
<keyword evidence="8" id="KW-1185">Reference proteome</keyword>
<keyword evidence="2 5" id="KW-0812">Transmembrane</keyword>
<gene>
    <name evidence="7" type="ORF">MCOO_03900</name>
</gene>
<protein>
    <recommendedName>
        <fullName evidence="6">RDD domain-containing protein</fullName>
    </recommendedName>
</protein>
<organism evidence="7 8">
    <name type="scientific">Mycobacterium cookii</name>
    <dbReference type="NCBI Taxonomy" id="1775"/>
    <lineage>
        <taxon>Bacteria</taxon>
        <taxon>Bacillati</taxon>
        <taxon>Actinomycetota</taxon>
        <taxon>Actinomycetes</taxon>
        <taxon>Mycobacteriales</taxon>
        <taxon>Mycobacteriaceae</taxon>
        <taxon>Mycobacterium</taxon>
    </lineage>
</organism>
<dbReference type="GO" id="GO:0016020">
    <property type="term" value="C:membrane"/>
    <property type="evidence" value="ECO:0007669"/>
    <property type="project" value="UniProtKB-SubCell"/>
</dbReference>
<evidence type="ECO:0000256" key="5">
    <source>
        <dbReference type="SAM" id="Phobius"/>
    </source>
</evidence>
<keyword evidence="4 5" id="KW-0472">Membrane</keyword>
<dbReference type="Proteomes" id="UP000465866">
    <property type="component" value="Chromosome"/>
</dbReference>
<dbReference type="EMBL" id="AP022569">
    <property type="protein sequence ID" value="BBX44375.1"/>
    <property type="molecule type" value="Genomic_DNA"/>
</dbReference>
<evidence type="ECO:0000256" key="1">
    <source>
        <dbReference type="ARBA" id="ARBA00004141"/>
    </source>
</evidence>
<evidence type="ECO:0000256" key="4">
    <source>
        <dbReference type="ARBA" id="ARBA00023136"/>
    </source>
</evidence>
<evidence type="ECO:0000313" key="7">
    <source>
        <dbReference type="EMBL" id="BBX44375.1"/>
    </source>
</evidence>
<dbReference type="InterPro" id="IPR010432">
    <property type="entry name" value="RDD"/>
</dbReference>
<sequence>MFDWPTDIAFTGLLSGLLMFTYFVAFEVSLGWTPGKKMLGLSVHGPADAIKPTAKQSATRNAFTLLSILPWIGGVLAVTAIIVIAATIQGSPTKQGKHDQLAGGTQVIKG</sequence>
<comment type="subcellular location">
    <subcellularLocation>
        <location evidence="1">Membrane</location>
        <topology evidence="1">Multi-pass membrane protein</topology>
    </subcellularLocation>
</comment>